<dbReference type="SMART" id="SM00028">
    <property type="entry name" value="TPR"/>
    <property type="match status" value="2"/>
</dbReference>
<feature type="repeat" description="TPR" evidence="1">
    <location>
        <begin position="118"/>
        <end position="151"/>
    </location>
</feature>
<dbReference type="Pfam" id="PF13181">
    <property type="entry name" value="TPR_8"/>
    <property type="match status" value="1"/>
</dbReference>
<evidence type="ECO:0000256" key="3">
    <source>
        <dbReference type="SAM" id="Phobius"/>
    </source>
</evidence>
<evidence type="ECO:0000313" key="5">
    <source>
        <dbReference type="Proteomes" id="UP000001357"/>
    </source>
</evidence>
<keyword evidence="1" id="KW-0802">TPR repeat</keyword>
<dbReference type="InterPro" id="IPR011990">
    <property type="entry name" value="TPR-like_helical_dom_sf"/>
</dbReference>
<name>A9V5T3_MONBE</name>
<keyword evidence="5" id="KW-1185">Reference proteome</keyword>
<evidence type="ECO:0008006" key="6">
    <source>
        <dbReference type="Google" id="ProtNLM"/>
    </source>
</evidence>
<dbReference type="GeneID" id="5893304"/>
<gene>
    <name evidence="4" type="ORF">MONBRDRAFT_10297</name>
</gene>
<reference evidence="4 5" key="1">
    <citation type="journal article" date="2008" name="Nature">
        <title>The genome of the choanoflagellate Monosiga brevicollis and the origin of metazoans.</title>
        <authorList>
            <consortium name="JGI Sequencing"/>
            <person name="King N."/>
            <person name="Westbrook M.J."/>
            <person name="Young S.L."/>
            <person name="Kuo A."/>
            <person name="Abedin M."/>
            <person name="Chapman J."/>
            <person name="Fairclough S."/>
            <person name="Hellsten U."/>
            <person name="Isogai Y."/>
            <person name="Letunic I."/>
            <person name="Marr M."/>
            <person name="Pincus D."/>
            <person name="Putnam N."/>
            <person name="Rokas A."/>
            <person name="Wright K.J."/>
            <person name="Zuzow R."/>
            <person name="Dirks W."/>
            <person name="Good M."/>
            <person name="Goodstein D."/>
            <person name="Lemons D."/>
            <person name="Li W."/>
            <person name="Lyons J.B."/>
            <person name="Morris A."/>
            <person name="Nichols S."/>
            <person name="Richter D.J."/>
            <person name="Salamov A."/>
            <person name="Bork P."/>
            <person name="Lim W.A."/>
            <person name="Manning G."/>
            <person name="Miller W.T."/>
            <person name="McGinnis W."/>
            <person name="Shapiro H."/>
            <person name="Tjian R."/>
            <person name="Grigoriev I.V."/>
            <person name="Rokhsar D."/>
        </authorList>
    </citation>
    <scope>NUCLEOTIDE SEQUENCE [LARGE SCALE GENOMIC DNA]</scope>
    <source>
        <strain evidence="5">MX1 / ATCC 50154</strain>
    </source>
</reference>
<evidence type="ECO:0000313" key="4">
    <source>
        <dbReference type="EMBL" id="EDQ87171.1"/>
    </source>
</evidence>
<feature type="compositionally biased region" description="Polar residues" evidence="2">
    <location>
        <begin position="215"/>
        <end position="232"/>
    </location>
</feature>
<dbReference type="InParanoid" id="A9V5T3"/>
<dbReference type="PROSITE" id="PS50005">
    <property type="entry name" value="TPR"/>
    <property type="match status" value="1"/>
</dbReference>
<keyword evidence="3" id="KW-0812">Transmembrane</keyword>
<proteinExistence type="predicted"/>
<dbReference type="Proteomes" id="UP000001357">
    <property type="component" value="Unassembled WGS sequence"/>
</dbReference>
<dbReference type="RefSeq" id="XP_001748114.1">
    <property type="nucleotide sequence ID" value="XM_001748062.1"/>
</dbReference>
<dbReference type="InterPro" id="IPR019734">
    <property type="entry name" value="TPR_rpt"/>
</dbReference>
<dbReference type="Gene3D" id="1.25.40.10">
    <property type="entry name" value="Tetratricopeptide repeat domain"/>
    <property type="match status" value="2"/>
</dbReference>
<evidence type="ECO:0000256" key="2">
    <source>
        <dbReference type="SAM" id="MobiDB-lite"/>
    </source>
</evidence>
<accession>A9V5T3</accession>
<sequence>MVVWSFPYPSRHGQEQTDLAFLLMMKESENLRHQAYTDLTLAEADMILQKHNRLSRELMRLRSNSIEIKFSADDYVSAAILYRFKGNTTLAIECYRHALAINAKHEQALLQLGYCMLRAAHFALGETLQVQKRLLEAITEYETAIALTPQHGSAQLRLKAARALLRELDSQKNASSTWALIGFCVAFTLLAVYFGVAMPEQNEARVKELYRPFPQASTRSAPGTRPMTTGAQLRQRPGPPHRK</sequence>
<dbReference type="EMBL" id="CH991561">
    <property type="protein sequence ID" value="EDQ87171.1"/>
    <property type="molecule type" value="Genomic_DNA"/>
</dbReference>
<keyword evidence="3" id="KW-1133">Transmembrane helix</keyword>
<organism evidence="4 5">
    <name type="scientific">Monosiga brevicollis</name>
    <name type="common">Choanoflagellate</name>
    <dbReference type="NCBI Taxonomy" id="81824"/>
    <lineage>
        <taxon>Eukaryota</taxon>
        <taxon>Choanoflagellata</taxon>
        <taxon>Craspedida</taxon>
        <taxon>Salpingoecidae</taxon>
        <taxon>Monosiga</taxon>
    </lineage>
</organism>
<dbReference type="AlphaFoldDB" id="A9V5T3"/>
<feature type="region of interest" description="Disordered" evidence="2">
    <location>
        <begin position="213"/>
        <end position="243"/>
    </location>
</feature>
<protein>
    <recommendedName>
        <fullName evidence="6">Tetratricopeptide repeat protein</fullName>
    </recommendedName>
</protein>
<dbReference type="SUPFAM" id="SSF48452">
    <property type="entry name" value="TPR-like"/>
    <property type="match status" value="1"/>
</dbReference>
<evidence type="ECO:0000256" key="1">
    <source>
        <dbReference type="PROSITE-ProRule" id="PRU00339"/>
    </source>
</evidence>
<keyword evidence="3" id="KW-0472">Membrane</keyword>
<dbReference type="KEGG" id="mbr:MONBRDRAFT_10297"/>
<feature type="transmembrane region" description="Helical" evidence="3">
    <location>
        <begin position="178"/>
        <end position="197"/>
    </location>
</feature>